<dbReference type="AlphaFoldDB" id="A0AAX6HZJ3"/>
<reference evidence="1" key="1">
    <citation type="journal article" date="2023" name="GigaByte">
        <title>Genome assembly of the bearded iris, Iris pallida Lam.</title>
        <authorList>
            <person name="Bruccoleri R.E."/>
            <person name="Oakeley E.J."/>
            <person name="Faust A.M.E."/>
            <person name="Altorfer M."/>
            <person name="Dessus-Babus S."/>
            <person name="Burckhardt D."/>
            <person name="Oertli M."/>
            <person name="Naumann U."/>
            <person name="Petersen F."/>
            <person name="Wong J."/>
        </authorList>
    </citation>
    <scope>NUCLEOTIDE SEQUENCE</scope>
    <source>
        <strain evidence="1">GSM-AAB239-AS_SAM_17_03QT</strain>
    </source>
</reference>
<dbReference type="Proteomes" id="UP001140949">
    <property type="component" value="Unassembled WGS sequence"/>
</dbReference>
<name>A0AAX6HZJ3_IRIPA</name>
<protein>
    <submittedName>
        <fullName evidence="1">Cyclin-dependent kinase B2-1-like</fullName>
    </submittedName>
</protein>
<keyword evidence="1" id="KW-0808">Transferase</keyword>
<evidence type="ECO:0000313" key="1">
    <source>
        <dbReference type="EMBL" id="KAJ6846466.1"/>
    </source>
</evidence>
<dbReference type="EMBL" id="JANAVB010005598">
    <property type="protein sequence ID" value="KAJ6846466.1"/>
    <property type="molecule type" value="Genomic_DNA"/>
</dbReference>
<sequence>MRDPISGEKPPPDEIWLKQHTKKNKEGELQWSDLISKEVHEKLHDLVIQQEEVDPEAQLTHDEILLQVLGQKSGYFRGKGAGIRPPTKRTRYLDNMQEEVQKAIESARESMIESVKADVMKNLQEEMRANASDELRAEIRKSVEDDIRNDLTIQIQGQFNAMFQARMTAFFGSTTQSADISVPSNTRATNSGH</sequence>
<dbReference type="GO" id="GO:0016301">
    <property type="term" value="F:kinase activity"/>
    <property type="evidence" value="ECO:0007669"/>
    <property type="project" value="UniProtKB-KW"/>
</dbReference>
<comment type="caution">
    <text evidence="1">The sequence shown here is derived from an EMBL/GenBank/DDBJ whole genome shotgun (WGS) entry which is preliminary data.</text>
</comment>
<keyword evidence="2" id="KW-1185">Reference proteome</keyword>
<evidence type="ECO:0000313" key="2">
    <source>
        <dbReference type="Proteomes" id="UP001140949"/>
    </source>
</evidence>
<accession>A0AAX6HZJ3</accession>
<reference evidence="1" key="2">
    <citation type="submission" date="2023-04" db="EMBL/GenBank/DDBJ databases">
        <authorList>
            <person name="Bruccoleri R.E."/>
            <person name="Oakeley E.J."/>
            <person name="Faust A.-M."/>
            <person name="Dessus-Babus S."/>
            <person name="Altorfer M."/>
            <person name="Burckhardt D."/>
            <person name="Oertli M."/>
            <person name="Naumann U."/>
            <person name="Petersen F."/>
            <person name="Wong J."/>
        </authorList>
    </citation>
    <scope>NUCLEOTIDE SEQUENCE</scope>
    <source>
        <strain evidence="1">GSM-AAB239-AS_SAM_17_03QT</strain>
        <tissue evidence="1">Leaf</tissue>
    </source>
</reference>
<proteinExistence type="predicted"/>
<organism evidence="1 2">
    <name type="scientific">Iris pallida</name>
    <name type="common">Sweet iris</name>
    <dbReference type="NCBI Taxonomy" id="29817"/>
    <lineage>
        <taxon>Eukaryota</taxon>
        <taxon>Viridiplantae</taxon>
        <taxon>Streptophyta</taxon>
        <taxon>Embryophyta</taxon>
        <taxon>Tracheophyta</taxon>
        <taxon>Spermatophyta</taxon>
        <taxon>Magnoliopsida</taxon>
        <taxon>Liliopsida</taxon>
        <taxon>Asparagales</taxon>
        <taxon>Iridaceae</taxon>
        <taxon>Iridoideae</taxon>
        <taxon>Irideae</taxon>
        <taxon>Iris</taxon>
    </lineage>
</organism>
<keyword evidence="1" id="KW-0418">Kinase</keyword>
<gene>
    <name evidence="1" type="ORF">M6B38_280985</name>
</gene>